<organism evidence="1">
    <name type="scientific">Opuntia streptacantha</name>
    <name type="common">Prickly pear cactus</name>
    <name type="synonym">Opuntia cardona</name>
    <dbReference type="NCBI Taxonomy" id="393608"/>
    <lineage>
        <taxon>Eukaryota</taxon>
        <taxon>Viridiplantae</taxon>
        <taxon>Streptophyta</taxon>
        <taxon>Embryophyta</taxon>
        <taxon>Tracheophyta</taxon>
        <taxon>Spermatophyta</taxon>
        <taxon>Magnoliopsida</taxon>
        <taxon>eudicotyledons</taxon>
        <taxon>Gunneridae</taxon>
        <taxon>Pentapetalae</taxon>
        <taxon>Caryophyllales</taxon>
        <taxon>Cactineae</taxon>
        <taxon>Cactaceae</taxon>
        <taxon>Opuntioideae</taxon>
        <taxon>Opuntia</taxon>
    </lineage>
</organism>
<dbReference type="EMBL" id="GISG01101363">
    <property type="protein sequence ID" value="MBA4636651.1"/>
    <property type="molecule type" value="Transcribed_RNA"/>
</dbReference>
<evidence type="ECO:0000313" key="1">
    <source>
        <dbReference type="EMBL" id="MBA4636651.1"/>
    </source>
</evidence>
<name>A0A7C8Z948_OPUST</name>
<accession>A0A7C8Z948</accession>
<reference evidence="1" key="2">
    <citation type="submission" date="2020-07" db="EMBL/GenBank/DDBJ databases">
        <authorList>
            <person name="Vera ALvarez R."/>
            <person name="Arias-Moreno D.M."/>
            <person name="Jimenez-Jacinto V."/>
            <person name="Jimenez-Bremont J.F."/>
            <person name="Swaminathan K."/>
            <person name="Moose S.P."/>
            <person name="Guerrero-Gonzalez M.L."/>
            <person name="Marino-Ramirez L."/>
            <person name="Landsman D."/>
            <person name="Rodriguez-Kessler M."/>
            <person name="Delgado-Sanchez P."/>
        </authorList>
    </citation>
    <scope>NUCLEOTIDE SEQUENCE</scope>
    <source>
        <tissue evidence="1">Cladode</tissue>
    </source>
</reference>
<proteinExistence type="predicted"/>
<sequence length="121" mass="14284">MKKWHIAISSILEFYSPNLQPPPLFLTFHFQGVEYSLLLKRNPFHFQFQLSGLNILELEIHCLLDPSIDNADYAIFYEGIIIRFQPFTYLHITEHSWVSIRHCRGDEWLNINLGLTHDVIS</sequence>
<protein>
    <submittedName>
        <fullName evidence="1">Uncharacterized protein</fullName>
    </submittedName>
</protein>
<dbReference type="AlphaFoldDB" id="A0A7C8Z948"/>
<reference evidence="1" key="1">
    <citation type="journal article" date="2013" name="J. Plant Res.">
        <title>Effect of fungi and light on seed germination of three Opuntia species from semiarid lands of central Mexico.</title>
        <authorList>
            <person name="Delgado-Sanchez P."/>
            <person name="Jimenez-Bremont J.F."/>
            <person name="Guerrero-Gonzalez Mde L."/>
            <person name="Flores J."/>
        </authorList>
    </citation>
    <scope>NUCLEOTIDE SEQUENCE</scope>
    <source>
        <tissue evidence="1">Cladode</tissue>
    </source>
</reference>